<gene>
    <name evidence="1" type="ORF">AGLY_011150</name>
</gene>
<name>A0A6G0TD83_APHGL</name>
<organism evidence="1 2">
    <name type="scientific">Aphis glycines</name>
    <name type="common">Soybean aphid</name>
    <dbReference type="NCBI Taxonomy" id="307491"/>
    <lineage>
        <taxon>Eukaryota</taxon>
        <taxon>Metazoa</taxon>
        <taxon>Ecdysozoa</taxon>
        <taxon>Arthropoda</taxon>
        <taxon>Hexapoda</taxon>
        <taxon>Insecta</taxon>
        <taxon>Pterygota</taxon>
        <taxon>Neoptera</taxon>
        <taxon>Paraneoptera</taxon>
        <taxon>Hemiptera</taxon>
        <taxon>Sternorrhyncha</taxon>
        <taxon>Aphidomorpha</taxon>
        <taxon>Aphidoidea</taxon>
        <taxon>Aphididae</taxon>
        <taxon>Aphidini</taxon>
        <taxon>Aphis</taxon>
        <taxon>Aphis</taxon>
    </lineage>
</organism>
<evidence type="ECO:0000313" key="2">
    <source>
        <dbReference type="Proteomes" id="UP000475862"/>
    </source>
</evidence>
<proteinExistence type="predicted"/>
<reference evidence="1 2" key="1">
    <citation type="submission" date="2019-08" db="EMBL/GenBank/DDBJ databases">
        <title>The genome of the soybean aphid Biotype 1, its phylome, world population structure and adaptation to the North American continent.</title>
        <authorList>
            <person name="Giordano R."/>
            <person name="Donthu R.K."/>
            <person name="Hernandez A.G."/>
            <person name="Wright C.L."/>
            <person name="Zimin A.V."/>
        </authorList>
    </citation>
    <scope>NUCLEOTIDE SEQUENCE [LARGE SCALE GENOMIC DNA]</scope>
    <source>
        <tissue evidence="1">Whole aphids</tissue>
    </source>
</reference>
<protein>
    <submittedName>
        <fullName evidence="1">Uncharacterized protein</fullName>
    </submittedName>
</protein>
<keyword evidence="2" id="KW-1185">Reference proteome</keyword>
<dbReference type="AlphaFoldDB" id="A0A6G0TD83"/>
<dbReference type="EMBL" id="VYZN01000042">
    <property type="protein sequence ID" value="KAE9530688.1"/>
    <property type="molecule type" value="Genomic_DNA"/>
</dbReference>
<accession>A0A6G0TD83</accession>
<sequence>MTAEFQNTCIGFSKITINTTSNNQYITTNIYAKYAVYIIALDLKIRIDCSFYHKLKNILNMYCIQTSSQGTYPDDTMCLLSSGKTWKSVHAKTTYELNKSYNSKNTKQCSNKTLGSGVARLKMLNIEIGSEILISETTHLISNWRFKLYIFDLNFDHVFFQSVLKNHFQKMY</sequence>
<comment type="caution">
    <text evidence="1">The sequence shown here is derived from an EMBL/GenBank/DDBJ whole genome shotgun (WGS) entry which is preliminary data.</text>
</comment>
<dbReference type="OrthoDB" id="10598107at2759"/>
<dbReference type="Proteomes" id="UP000475862">
    <property type="component" value="Unassembled WGS sequence"/>
</dbReference>
<evidence type="ECO:0000313" key="1">
    <source>
        <dbReference type="EMBL" id="KAE9530688.1"/>
    </source>
</evidence>